<feature type="non-terminal residue" evidence="2">
    <location>
        <position position="1"/>
    </location>
</feature>
<dbReference type="Proteomes" id="UP000265716">
    <property type="component" value="Unassembled WGS sequence"/>
</dbReference>
<sequence>YGLKLPILFIIKGEPGGLIEKSEFKIYPSGHYYAIQKKAWMDASVWEWYLWIVLAERVEGESLLILDNFECHVSKEALETSQMVGFNAVPLPAKATSHCQSLEFSNMAPFKQHLRELWIAEDISEAEGGDQVPAKVKRITPINRVMKASDMVTPEEVRGSFFKAIPKSCMGQVRLCRTNEWFFASISFLNYLHLLNDSS</sequence>
<feature type="domain" description="DDE-1" evidence="1">
    <location>
        <begin position="4"/>
        <end position="161"/>
    </location>
</feature>
<dbReference type="GO" id="GO:0003676">
    <property type="term" value="F:nucleic acid binding"/>
    <property type="evidence" value="ECO:0007669"/>
    <property type="project" value="InterPro"/>
</dbReference>
<proteinExistence type="predicted"/>
<evidence type="ECO:0000259" key="1">
    <source>
        <dbReference type="Pfam" id="PF03184"/>
    </source>
</evidence>
<name>A0A397E1X2_APHAT</name>
<evidence type="ECO:0000313" key="2">
    <source>
        <dbReference type="EMBL" id="RHY72150.1"/>
    </source>
</evidence>
<gene>
    <name evidence="2" type="ORF">DYB38_013743</name>
</gene>
<dbReference type="EMBL" id="QUTC01002975">
    <property type="protein sequence ID" value="RHY72150.1"/>
    <property type="molecule type" value="Genomic_DNA"/>
</dbReference>
<dbReference type="AlphaFoldDB" id="A0A397E1X2"/>
<protein>
    <recommendedName>
        <fullName evidence="1">DDE-1 domain-containing protein</fullName>
    </recommendedName>
</protein>
<accession>A0A397E1X2</accession>
<comment type="caution">
    <text evidence="2">The sequence shown here is derived from an EMBL/GenBank/DDBJ whole genome shotgun (WGS) entry which is preliminary data.</text>
</comment>
<organism evidence="2 3">
    <name type="scientific">Aphanomyces astaci</name>
    <name type="common">Crayfish plague agent</name>
    <dbReference type="NCBI Taxonomy" id="112090"/>
    <lineage>
        <taxon>Eukaryota</taxon>
        <taxon>Sar</taxon>
        <taxon>Stramenopiles</taxon>
        <taxon>Oomycota</taxon>
        <taxon>Saprolegniomycetes</taxon>
        <taxon>Saprolegniales</taxon>
        <taxon>Verrucalvaceae</taxon>
        <taxon>Aphanomyces</taxon>
    </lineage>
</organism>
<dbReference type="VEuPathDB" id="FungiDB:H257_04747"/>
<evidence type="ECO:0000313" key="3">
    <source>
        <dbReference type="Proteomes" id="UP000265716"/>
    </source>
</evidence>
<dbReference type="InterPro" id="IPR004875">
    <property type="entry name" value="DDE_SF_endonuclease_dom"/>
</dbReference>
<reference evidence="2 3" key="1">
    <citation type="submission" date="2018-08" db="EMBL/GenBank/DDBJ databases">
        <title>Aphanomyces genome sequencing and annotation.</title>
        <authorList>
            <person name="Minardi D."/>
            <person name="Oidtmann B."/>
            <person name="Van Der Giezen M."/>
            <person name="Studholme D.J."/>
        </authorList>
    </citation>
    <scope>NUCLEOTIDE SEQUENCE [LARGE SCALE GENOMIC DNA]</scope>
    <source>
        <strain evidence="2 3">SA</strain>
    </source>
</reference>
<dbReference type="Pfam" id="PF03184">
    <property type="entry name" value="DDE_1"/>
    <property type="match status" value="1"/>
</dbReference>